<evidence type="ECO:0000313" key="1">
    <source>
        <dbReference type="EMBL" id="SDG94904.1"/>
    </source>
</evidence>
<dbReference type="AlphaFoldDB" id="A0A1G7YEW9"/>
<protein>
    <submittedName>
        <fullName evidence="1">Uncharacterized protein</fullName>
    </submittedName>
</protein>
<dbReference type="Proteomes" id="UP000199202">
    <property type="component" value="Unassembled WGS sequence"/>
</dbReference>
<accession>A0A1G7YEW9</accession>
<keyword evidence="2" id="KW-1185">Reference proteome</keyword>
<organism evidence="1 2">
    <name type="scientific">Nonomuraea jiangxiensis</name>
    <dbReference type="NCBI Taxonomy" id="633440"/>
    <lineage>
        <taxon>Bacteria</taxon>
        <taxon>Bacillati</taxon>
        <taxon>Actinomycetota</taxon>
        <taxon>Actinomycetes</taxon>
        <taxon>Streptosporangiales</taxon>
        <taxon>Streptosporangiaceae</taxon>
        <taxon>Nonomuraea</taxon>
    </lineage>
</organism>
<dbReference type="EMBL" id="FNDJ01000001">
    <property type="protein sequence ID" value="SDG94904.1"/>
    <property type="molecule type" value="Genomic_DNA"/>
</dbReference>
<evidence type="ECO:0000313" key="2">
    <source>
        <dbReference type="Proteomes" id="UP000199202"/>
    </source>
</evidence>
<gene>
    <name evidence="1" type="ORF">SAMN05421869_10194</name>
</gene>
<proteinExistence type="predicted"/>
<reference evidence="1 2" key="1">
    <citation type="submission" date="2016-10" db="EMBL/GenBank/DDBJ databases">
        <authorList>
            <person name="de Groot N.N."/>
        </authorList>
    </citation>
    <scope>NUCLEOTIDE SEQUENCE [LARGE SCALE GENOMIC DNA]</scope>
    <source>
        <strain evidence="1 2">CGMCC 4.6533</strain>
    </source>
</reference>
<sequence>MVALASVRVVPVGWTRDRPAAMDRDCTAGITTRPMSGDVKPVEGRSWLVPVAVPFF</sequence>
<name>A0A1G7YEW9_9ACTN</name>